<evidence type="ECO:0000256" key="2">
    <source>
        <dbReference type="ARBA" id="ARBA00022581"/>
    </source>
</evidence>
<organism evidence="4 5">
    <name type="scientific">Escherichia coli</name>
    <dbReference type="NCBI Taxonomy" id="562"/>
    <lineage>
        <taxon>Bacteria</taxon>
        <taxon>Pseudomonadati</taxon>
        <taxon>Pseudomonadota</taxon>
        <taxon>Gammaproteobacteria</taxon>
        <taxon>Enterobacterales</taxon>
        <taxon>Enterobacteriaceae</taxon>
        <taxon>Escherichia</taxon>
    </lineage>
</organism>
<sequence length="789" mass="82393">MGADKTNNIMTLSSGASQPLLADVQYFELYSSSALNRKLKNIVLPGFYCGFEPVPGTGLSVRITSENSEGKGAASVDVNNVQISVQQIEDVTVSVKAGATNIIVLEANFEHGVKTTQVDSASSVSAARIYARTDNTIGQNQIELCRVIVPSGATAVTKEMIVLKYRVNRAVGVEFSNEISSTEERKAATPLAVKTLHDLVDTKAPLDSPHLSGTPTSPTPEPGTNNTQIANAAFVYAAINALINGAPGTMDTLKEIAAAINNDPKFSETINNALALKAPLASPAFTGTPTAPTASQGTNSTQIANTAFVKAAITALINGAPGTLDTLKEIAAAINNDPNFSTTINNALALKAPLASPALTGVPTAPTAAQGTNNTQIATTAYVRAAISALVGSSPEALDTLNELAAALGNDPNFATTMTNALAGKQPLDATLTALAGLATGANKLPYFTGKDTVAQTDLTSVGRDILAKTSTLAVIQYLGLRELGTSGEKIPLLSTANTWSARQTFNGGITGALAGNADTATKLKTARNINGVRFDGSADININTLVSRGRVTALGANAQGASGIQLYEAYNNGYPSPYGNVLHLKGATAAGEGELFIGWSGTSGDHAPVHIRSRRDTDSANWSEWAQVYTSKDSVPGVNAKGNQDTSGNAATATKLQTACTINGVSFDGSKNIELTAEDLNLEQTVELAAGALQKNQNGADIPGKDTFTKNIGACRAYSAWVDIGSDSQVWTTAQFISWLESQGAFNHPYWMCKGSWLMQIIRSLQIQVAEIFVLQVLWWKLLALAAQ</sequence>
<accession>A0AB33I9M0</accession>
<dbReference type="PANTHER" id="PTHR35191">
    <property type="entry name" value="PROPHAGE SIDE TAIL FIBER PROTEIN HOMOLOG STFQ-RELATED"/>
    <property type="match status" value="1"/>
</dbReference>
<protein>
    <submittedName>
        <fullName evidence="4">Phage tail protein</fullName>
    </submittedName>
</protein>
<dbReference type="Proteomes" id="UP000281900">
    <property type="component" value="Plasmid pE2863-2"/>
</dbReference>
<evidence type="ECO:0000313" key="5">
    <source>
        <dbReference type="Proteomes" id="UP000281900"/>
    </source>
</evidence>
<dbReference type="GO" id="GO:0019062">
    <property type="term" value="P:virion attachment to host cell"/>
    <property type="evidence" value="ECO:0007669"/>
    <property type="project" value="InterPro"/>
</dbReference>
<evidence type="ECO:0000256" key="1">
    <source>
        <dbReference type="ARBA" id="ARBA00004328"/>
    </source>
</evidence>
<evidence type="ECO:0000256" key="3">
    <source>
        <dbReference type="SAM" id="MobiDB-lite"/>
    </source>
</evidence>
<dbReference type="RefSeq" id="WP_250186790.1">
    <property type="nucleotide sequence ID" value="NZ_AP018804.1"/>
</dbReference>
<comment type="subcellular location">
    <subcellularLocation>
        <location evidence="1">Virion</location>
    </subcellularLocation>
</comment>
<proteinExistence type="predicted"/>
<dbReference type="Pfam" id="PF03406">
    <property type="entry name" value="Phage_fiber_2"/>
    <property type="match status" value="1"/>
</dbReference>
<feature type="region of interest" description="Disordered" evidence="3">
    <location>
        <begin position="203"/>
        <end position="226"/>
    </location>
</feature>
<feature type="compositionally biased region" description="Low complexity" evidence="3">
    <location>
        <begin position="212"/>
        <end position="226"/>
    </location>
</feature>
<geneLocation type="plasmid" evidence="4 5">
    <name>pE2863-2</name>
</geneLocation>
<dbReference type="GO" id="GO:0046718">
    <property type="term" value="P:symbiont entry into host cell"/>
    <property type="evidence" value="ECO:0007669"/>
    <property type="project" value="InterPro"/>
</dbReference>
<gene>
    <name evidence="4" type="ORF">E2863_05560</name>
</gene>
<name>A0AB33I9M0_ECOLX</name>
<reference evidence="4 5" key="1">
    <citation type="submission" date="2018-07" db="EMBL/GenBank/DDBJ databases">
        <title>Genomic analysis of colistin resistant EHEC isolated from cattle in Japan.</title>
        <authorList>
            <person name="Kusumoto M."/>
            <person name="Misumi W."/>
            <person name="Ogura Y."/>
            <person name="Hayashi T."/>
            <person name="Akiba M."/>
        </authorList>
    </citation>
    <scope>NUCLEOTIDE SEQUENCE [LARGE SCALE GENOMIC DNA]</scope>
    <source>
        <strain evidence="4 5">E2863</strain>
        <plasmid evidence="4 5">pE2863-2</plasmid>
    </source>
</reference>
<dbReference type="InterPro" id="IPR051934">
    <property type="entry name" value="Phage_Tail_Fiber_Structural"/>
</dbReference>
<evidence type="ECO:0000313" key="4">
    <source>
        <dbReference type="EMBL" id="BBF56961.1"/>
    </source>
</evidence>
<keyword evidence="2" id="KW-0945">Host-virus interaction</keyword>
<dbReference type="InterPro" id="IPR005068">
    <property type="entry name" value="Phage_lambda_Stf-r2"/>
</dbReference>
<keyword evidence="4" id="KW-0614">Plasmid</keyword>
<dbReference type="EMBL" id="AP018804">
    <property type="protein sequence ID" value="BBF56961.1"/>
    <property type="molecule type" value="Genomic_DNA"/>
</dbReference>
<dbReference type="AlphaFoldDB" id="A0AB33I9M0"/>
<dbReference type="PANTHER" id="PTHR35191:SF1">
    <property type="entry name" value="PROPHAGE SIDE TAIL FIBER PROTEIN HOMOLOG STFQ-RELATED"/>
    <property type="match status" value="1"/>
</dbReference>